<comment type="caution">
    <text evidence="1">The sequence shown here is derived from an EMBL/GenBank/DDBJ whole genome shotgun (WGS) entry which is preliminary data.</text>
</comment>
<protein>
    <submittedName>
        <fullName evidence="1">Uncharacterized protein</fullName>
    </submittedName>
</protein>
<accession>A0ACC1BTV4</accession>
<sequence>MDGLSFYSVPTSPTTKPFKSFYDLETEPTTPHPYEDANSGFIDFEFETSRRFNLADYDHDFETSPMPCLAFADELFCNGQVMPLKLPPRLQYGNSVENNSTFSSPRSPSGRLKFPFQRRSLWNDDFDPFMVALETVKQEQREKTHRRARSMSPLRVRGPEKHANSSISFKNHQDIKQMELHGSGPCSIWAPNQKGNMGRHEQRRPIRLAEPKGVLFARRARLVKMGHEKLGKPSLRNGPEPGETQEDPKEGSRGSKREKIKKFLLKSASRGNEEKAKDESETLPKRSYTRKFSFKSMKLAQYNEEKRVSEVTKMTIMQYRPKLFLCMGYGRRYAD</sequence>
<evidence type="ECO:0000313" key="1">
    <source>
        <dbReference type="EMBL" id="KAJ0102384.1"/>
    </source>
</evidence>
<reference evidence="2" key="1">
    <citation type="journal article" date="2023" name="G3 (Bethesda)">
        <title>Genome assembly and association tests identify interacting loci associated with vigor, precocity, and sex in interspecific pistachio rootstocks.</title>
        <authorList>
            <person name="Palmer W."/>
            <person name="Jacygrad E."/>
            <person name="Sagayaradj S."/>
            <person name="Cavanaugh K."/>
            <person name="Han R."/>
            <person name="Bertier L."/>
            <person name="Beede B."/>
            <person name="Kafkas S."/>
            <person name="Golino D."/>
            <person name="Preece J."/>
            <person name="Michelmore R."/>
        </authorList>
    </citation>
    <scope>NUCLEOTIDE SEQUENCE [LARGE SCALE GENOMIC DNA]</scope>
</reference>
<name>A0ACC1BTV4_9ROSI</name>
<dbReference type="EMBL" id="CM047899">
    <property type="protein sequence ID" value="KAJ0102384.1"/>
    <property type="molecule type" value="Genomic_DNA"/>
</dbReference>
<dbReference type="Proteomes" id="UP001164250">
    <property type="component" value="Chromosome 3"/>
</dbReference>
<evidence type="ECO:0000313" key="2">
    <source>
        <dbReference type="Proteomes" id="UP001164250"/>
    </source>
</evidence>
<keyword evidence="2" id="KW-1185">Reference proteome</keyword>
<gene>
    <name evidence="1" type="ORF">Patl1_05586</name>
</gene>
<organism evidence="1 2">
    <name type="scientific">Pistacia atlantica</name>
    <dbReference type="NCBI Taxonomy" id="434234"/>
    <lineage>
        <taxon>Eukaryota</taxon>
        <taxon>Viridiplantae</taxon>
        <taxon>Streptophyta</taxon>
        <taxon>Embryophyta</taxon>
        <taxon>Tracheophyta</taxon>
        <taxon>Spermatophyta</taxon>
        <taxon>Magnoliopsida</taxon>
        <taxon>eudicotyledons</taxon>
        <taxon>Gunneridae</taxon>
        <taxon>Pentapetalae</taxon>
        <taxon>rosids</taxon>
        <taxon>malvids</taxon>
        <taxon>Sapindales</taxon>
        <taxon>Anacardiaceae</taxon>
        <taxon>Pistacia</taxon>
    </lineage>
</organism>
<proteinExistence type="predicted"/>